<keyword evidence="3" id="KW-0349">Heme</keyword>
<feature type="transmembrane region" description="Helical" evidence="11">
    <location>
        <begin position="6"/>
        <end position="24"/>
    </location>
</feature>
<dbReference type="GO" id="GO:0005506">
    <property type="term" value="F:iron ion binding"/>
    <property type="evidence" value="ECO:0007669"/>
    <property type="project" value="InterPro"/>
</dbReference>
<reference evidence="12 13" key="1">
    <citation type="submission" date="2021-09" db="EMBL/GenBank/DDBJ databases">
        <title>Genomic insights and catalytic innovation underlie evolution of tropane alkaloids biosynthesis.</title>
        <authorList>
            <person name="Wang Y.-J."/>
            <person name="Tian T."/>
            <person name="Huang J.-P."/>
            <person name="Huang S.-X."/>
        </authorList>
    </citation>
    <scope>NUCLEOTIDE SEQUENCE [LARGE SCALE GENOMIC DNA]</scope>
    <source>
        <strain evidence="12">KIB-2018</strain>
        <tissue evidence="12">Leaf</tissue>
    </source>
</reference>
<dbReference type="GO" id="GO:0016705">
    <property type="term" value="F:oxidoreductase activity, acting on paired donors, with incorporation or reduction of molecular oxygen"/>
    <property type="evidence" value="ECO:0007669"/>
    <property type="project" value="InterPro"/>
</dbReference>
<dbReference type="GO" id="GO:0016020">
    <property type="term" value="C:membrane"/>
    <property type="evidence" value="ECO:0007669"/>
    <property type="project" value="UniProtKB-SubCell"/>
</dbReference>
<dbReference type="EMBL" id="JAIWQS010000005">
    <property type="protein sequence ID" value="KAJ8765712.1"/>
    <property type="molecule type" value="Genomic_DNA"/>
</dbReference>
<evidence type="ECO:0000256" key="5">
    <source>
        <dbReference type="ARBA" id="ARBA00022723"/>
    </source>
</evidence>
<keyword evidence="8" id="KW-0408">Iron</keyword>
<dbReference type="InterPro" id="IPR050651">
    <property type="entry name" value="Plant_Cytochrome_P450_Monoox"/>
</dbReference>
<dbReference type="SUPFAM" id="SSF48264">
    <property type="entry name" value="Cytochrome P450"/>
    <property type="match status" value="1"/>
</dbReference>
<evidence type="ECO:0000256" key="4">
    <source>
        <dbReference type="ARBA" id="ARBA00022692"/>
    </source>
</evidence>
<keyword evidence="10 11" id="KW-0472">Membrane</keyword>
<keyword evidence="9" id="KW-0503">Monooxygenase</keyword>
<evidence type="ECO:0000256" key="9">
    <source>
        <dbReference type="ARBA" id="ARBA00023033"/>
    </source>
</evidence>
<dbReference type="Proteomes" id="UP001159364">
    <property type="component" value="Linkage Group LG05"/>
</dbReference>
<comment type="similarity">
    <text evidence="2">Belongs to the cytochrome P450 family.</text>
</comment>
<keyword evidence="13" id="KW-1185">Reference proteome</keyword>
<accession>A0AAV8TFQ3</accession>
<proteinExistence type="inferred from homology"/>
<dbReference type="GO" id="GO:0004497">
    <property type="term" value="F:monooxygenase activity"/>
    <property type="evidence" value="ECO:0007669"/>
    <property type="project" value="UniProtKB-KW"/>
</dbReference>
<name>A0AAV8TFQ3_9ROSI</name>
<evidence type="ECO:0000256" key="6">
    <source>
        <dbReference type="ARBA" id="ARBA00022989"/>
    </source>
</evidence>
<dbReference type="Pfam" id="PF00067">
    <property type="entry name" value="p450"/>
    <property type="match status" value="1"/>
</dbReference>
<dbReference type="Gene3D" id="1.10.630.10">
    <property type="entry name" value="Cytochrome P450"/>
    <property type="match status" value="2"/>
</dbReference>
<keyword evidence="4 11" id="KW-0812">Transmembrane</keyword>
<evidence type="ECO:0000313" key="13">
    <source>
        <dbReference type="Proteomes" id="UP001159364"/>
    </source>
</evidence>
<evidence type="ECO:0000256" key="3">
    <source>
        <dbReference type="ARBA" id="ARBA00022617"/>
    </source>
</evidence>
<dbReference type="PANTHER" id="PTHR47947:SF62">
    <property type="entry name" value="CYTOCHROME P450, FAMILY 81, SUBFAMILY D, POLYPEPTIDE 5"/>
    <property type="match status" value="1"/>
</dbReference>
<evidence type="ECO:0000256" key="7">
    <source>
        <dbReference type="ARBA" id="ARBA00023002"/>
    </source>
</evidence>
<dbReference type="InterPro" id="IPR036396">
    <property type="entry name" value="Cyt_P450_sf"/>
</dbReference>
<sequence>MADTILYVAIALPLFLVFIVQIFFRTSATRKNLPPSPPRLPIIGHLHLQKLPMYVTYNKLAEKYGPIYTLEYGYQRVVIVSSASIIEECFTAKTDLILANRSSLLVAKYLGYNYTSVDHAPYGEHWRNMRRLVVSEMVSNGRLNSSVSIRNDEVKEMITKLSGDSMEDFAKVEMKTPFRDLAFNIMTRMTTGKKAFGDNNDKGANEFTIIFAGNEATYVSIEWAMASIVQSSRILKQLKDEMDNIIGSGVTMPMAVPLEVMCKARPIVKKILS</sequence>
<keyword evidence="6 11" id="KW-1133">Transmembrane helix</keyword>
<protein>
    <recommendedName>
        <fullName evidence="14">Cytochrome P450</fullName>
    </recommendedName>
</protein>
<keyword evidence="7" id="KW-0560">Oxidoreductase</keyword>
<dbReference type="AlphaFoldDB" id="A0AAV8TFQ3"/>
<evidence type="ECO:0008006" key="14">
    <source>
        <dbReference type="Google" id="ProtNLM"/>
    </source>
</evidence>
<evidence type="ECO:0000256" key="10">
    <source>
        <dbReference type="ARBA" id="ARBA00023136"/>
    </source>
</evidence>
<evidence type="ECO:0000256" key="11">
    <source>
        <dbReference type="SAM" id="Phobius"/>
    </source>
</evidence>
<evidence type="ECO:0000256" key="2">
    <source>
        <dbReference type="ARBA" id="ARBA00010617"/>
    </source>
</evidence>
<dbReference type="GO" id="GO:0020037">
    <property type="term" value="F:heme binding"/>
    <property type="evidence" value="ECO:0007669"/>
    <property type="project" value="InterPro"/>
</dbReference>
<comment type="caution">
    <text evidence="12">The sequence shown here is derived from an EMBL/GenBank/DDBJ whole genome shotgun (WGS) entry which is preliminary data.</text>
</comment>
<comment type="subcellular location">
    <subcellularLocation>
        <location evidence="1">Membrane</location>
        <topology evidence="1">Single-pass membrane protein</topology>
    </subcellularLocation>
</comment>
<evidence type="ECO:0000256" key="8">
    <source>
        <dbReference type="ARBA" id="ARBA00023004"/>
    </source>
</evidence>
<organism evidence="12 13">
    <name type="scientific">Erythroxylum novogranatense</name>
    <dbReference type="NCBI Taxonomy" id="1862640"/>
    <lineage>
        <taxon>Eukaryota</taxon>
        <taxon>Viridiplantae</taxon>
        <taxon>Streptophyta</taxon>
        <taxon>Embryophyta</taxon>
        <taxon>Tracheophyta</taxon>
        <taxon>Spermatophyta</taxon>
        <taxon>Magnoliopsida</taxon>
        <taxon>eudicotyledons</taxon>
        <taxon>Gunneridae</taxon>
        <taxon>Pentapetalae</taxon>
        <taxon>rosids</taxon>
        <taxon>fabids</taxon>
        <taxon>Malpighiales</taxon>
        <taxon>Erythroxylaceae</taxon>
        <taxon>Erythroxylum</taxon>
    </lineage>
</organism>
<dbReference type="InterPro" id="IPR001128">
    <property type="entry name" value="Cyt_P450"/>
</dbReference>
<dbReference type="PANTHER" id="PTHR47947">
    <property type="entry name" value="CYTOCHROME P450 82C3-RELATED"/>
    <property type="match status" value="1"/>
</dbReference>
<evidence type="ECO:0000313" key="12">
    <source>
        <dbReference type="EMBL" id="KAJ8765712.1"/>
    </source>
</evidence>
<gene>
    <name evidence="12" type="ORF">K2173_014834</name>
</gene>
<keyword evidence="5" id="KW-0479">Metal-binding</keyword>
<evidence type="ECO:0000256" key="1">
    <source>
        <dbReference type="ARBA" id="ARBA00004167"/>
    </source>
</evidence>